<dbReference type="Gene3D" id="3.90.76.10">
    <property type="entry name" value="Dipeptide-binding Protein, Domain 1"/>
    <property type="match status" value="1"/>
</dbReference>
<dbReference type="Pfam" id="PF00496">
    <property type="entry name" value="SBP_bac_5"/>
    <property type="match status" value="1"/>
</dbReference>
<gene>
    <name evidence="3" type="ORF">FAB82_06315</name>
</gene>
<feature type="domain" description="Solute-binding protein family 5" evidence="2">
    <location>
        <begin position="114"/>
        <end position="497"/>
    </location>
</feature>
<dbReference type="PROSITE" id="PS51257">
    <property type="entry name" value="PROKAR_LIPOPROTEIN"/>
    <property type="match status" value="1"/>
</dbReference>
<dbReference type="InterPro" id="IPR000914">
    <property type="entry name" value="SBP_5_dom"/>
</dbReference>
<dbReference type="Gene3D" id="3.40.190.10">
    <property type="entry name" value="Periplasmic binding protein-like II"/>
    <property type="match status" value="1"/>
</dbReference>
<comment type="caution">
    <text evidence="3">The sequence shown here is derived from an EMBL/GenBank/DDBJ whole genome shotgun (WGS) entry which is preliminary data.</text>
</comment>
<evidence type="ECO:0000313" key="4">
    <source>
        <dbReference type="Proteomes" id="UP000308760"/>
    </source>
</evidence>
<dbReference type="SUPFAM" id="SSF53850">
    <property type="entry name" value="Periplasmic binding protein-like II"/>
    <property type="match status" value="1"/>
</dbReference>
<feature type="signal peptide" evidence="1">
    <location>
        <begin position="1"/>
        <end position="24"/>
    </location>
</feature>
<keyword evidence="1" id="KW-0732">Signal</keyword>
<evidence type="ECO:0000259" key="2">
    <source>
        <dbReference type="Pfam" id="PF00496"/>
    </source>
</evidence>
<reference evidence="4" key="1">
    <citation type="submission" date="2019-04" db="EMBL/GenBank/DDBJ databases">
        <title>Nocardioides xinjiangensis sp. nov.</title>
        <authorList>
            <person name="Liu S."/>
        </authorList>
    </citation>
    <scope>NUCLEOTIDE SEQUENCE [LARGE SCALE GENOMIC DNA]</scope>
    <source>
        <strain evidence="4">18</strain>
    </source>
</reference>
<dbReference type="EMBL" id="STGY01000025">
    <property type="protein sequence ID" value="THV42272.1"/>
    <property type="molecule type" value="Genomic_DNA"/>
</dbReference>
<evidence type="ECO:0000256" key="1">
    <source>
        <dbReference type="SAM" id="SignalP"/>
    </source>
</evidence>
<dbReference type="Gene3D" id="3.10.105.10">
    <property type="entry name" value="Dipeptide-binding Protein, Domain 3"/>
    <property type="match status" value="1"/>
</dbReference>
<reference evidence="3 4" key="2">
    <citation type="submission" date="2019-05" db="EMBL/GenBank/DDBJ databases">
        <title>Glycomyces buryatensis sp. nov.</title>
        <authorList>
            <person name="Nikitina E."/>
        </authorList>
    </citation>
    <scope>NUCLEOTIDE SEQUENCE [LARGE SCALE GENOMIC DNA]</scope>
    <source>
        <strain evidence="3 4">18</strain>
    </source>
</reference>
<dbReference type="GO" id="GO:1904680">
    <property type="term" value="F:peptide transmembrane transporter activity"/>
    <property type="evidence" value="ECO:0007669"/>
    <property type="project" value="TreeGrafter"/>
</dbReference>
<dbReference type="CDD" id="cd08501">
    <property type="entry name" value="PBP2_Lpqw"/>
    <property type="match status" value="1"/>
</dbReference>
<dbReference type="RefSeq" id="WP_136533705.1">
    <property type="nucleotide sequence ID" value="NZ_STGY01000025.1"/>
</dbReference>
<feature type="chain" id="PRO_5039240207" evidence="1">
    <location>
        <begin position="25"/>
        <end position="580"/>
    </location>
</feature>
<evidence type="ECO:0000313" key="3">
    <source>
        <dbReference type="EMBL" id="THV42272.1"/>
    </source>
</evidence>
<protein>
    <submittedName>
        <fullName evidence="3">ABC transporter family substrate-binding protein</fullName>
    </submittedName>
</protein>
<sequence>MKRHLKASAAAVSAAALVLTAALAGCGQDATASAGLGDCTTDPVGCNAGERIDGGEVTWAVDGSWVGWNTVKTSDNNAYVTQALVGMWPTAGQFGPDGKWVVNDGLFAADPEIVSENPVQVKYTLQDGANWGDGTDISIDDFIYHWYANSGDQDLCDGCTPASDSWGSQVESIEGSGDDVTITYKDSYHSAEWQYEEVLSAPAHVAEDADFDWEYDAAAMKDSQDYFSETVPTWTTGPYRITKAVAGDYVMYEPNPDWAGSAEVTLDKVTFRVMEGLDSIVTALRNGEIDGASPATVDVETITQLEGADDVSYAIAGGNGWEHIDLNVENEFLSDPVLRTAVLTAIDVENIIERTHAYVQSDIERKLNPLFRNDSEYFQDFLTVTGQGTGDIELSVGLLTDAGYEWDENTRLITPEGERVELDYRYTQSKESRVTTAELVQANLSGLGIKVNLVPIPDADLGTVLGEHDFDMVNFGWSQTPTFVNSVNQYWSSDSGSNFGRLDDEELDGMIDQVSGTLDFDEAAELANVAVKQVVADAYTLPLVDTPVAVMVSDRLVNVRDNWASQQRAGYNIAEWGVSE</sequence>
<dbReference type="AlphaFoldDB" id="A0A4S8QGH0"/>
<accession>A0A4S8QGH0</accession>
<name>A0A4S8QGH0_9ACTN</name>
<dbReference type="OrthoDB" id="7888869at2"/>
<dbReference type="PANTHER" id="PTHR30290">
    <property type="entry name" value="PERIPLASMIC BINDING COMPONENT OF ABC TRANSPORTER"/>
    <property type="match status" value="1"/>
</dbReference>
<dbReference type="Proteomes" id="UP000308760">
    <property type="component" value="Unassembled WGS sequence"/>
</dbReference>
<organism evidence="3 4">
    <name type="scientific">Glycomyces buryatensis</name>
    <dbReference type="NCBI Taxonomy" id="2570927"/>
    <lineage>
        <taxon>Bacteria</taxon>
        <taxon>Bacillati</taxon>
        <taxon>Actinomycetota</taxon>
        <taxon>Actinomycetes</taxon>
        <taxon>Glycomycetales</taxon>
        <taxon>Glycomycetaceae</taxon>
        <taxon>Glycomyces</taxon>
    </lineage>
</organism>
<dbReference type="InterPro" id="IPR039424">
    <property type="entry name" value="SBP_5"/>
</dbReference>
<dbReference type="GO" id="GO:0015833">
    <property type="term" value="P:peptide transport"/>
    <property type="evidence" value="ECO:0007669"/>
    <property type="project" value="TreeGrafter"/>
</dbReference>
<keyword evidence="4" id="KW-1185">Reference proteome</keyword>
<proteinExistence type="predicted"/>
<dbReference type="PANTHER" id="PTHR30290:SF65">
    <property type="entry name" value="MONOACYL PHOSPHATIDYLINOSITOL TETRAMANNOSIDE-BINDING PROTEIN LPQW-RELATED"/>
    <property type="match status" value="1"/>
</dbReference>